<dbReference type="SUPFAM" id="SSF53335">
    <property type="entry name" value="S-adenosyl-L-methionine-dependent methyltransferases"/>
    <property type="match status" value="1"/>
</dbReference>
<dbReference type="Gene3D" id="3.40.50.150">
    <property type="entry name" value="Vaccinia Virus protein VP39"/>
    <property type="match status" value="1"/>
</dbReference>
<dbReference type="GO" id="GO:0008170">
    <property type="term" value="F:N-methyltransferase activity"/>
    <property type="evidence" value="ECO:0007669"/>
    <property type="project" value="InterPro"/>
</dbReference>
<evidence type="ECO:0000259" key="3">
    <source>
        <dbReference type="Pfam" id="PF01555"/>
    </source>
</evidence>
<dbReference type="OrthoDB" id="9800801at2"/>
<keyword evidence="2" id="KW-0808">Transferase</keyword>
<organism evidence="4 5">
    <name type="scientific">Thalassoglobus neptunius</name>
    <dbReference type="NCBI Taxonomy" id="1938619"/>
    <lineage>
        <taxon>Bacteria</taxon>
        <taxon>Pseudomonadati</taxon>
        <taxon>Planctomycetota</taxon>
        <taxon>Planctomycetia</taxon>
        <taxon>Planctomycetales</taxon>
        <taxon>Planctomycetaceae</taxon>
        <taxon>Thalassoglobus</taxon>
    </lineage>
</organism>
<dbReference type="EMBL" id="SIHI01000001">
    <property type="protein sequence ID" value="TWT58984.1"/>
    <property type="molecule type" value="Genomic_DNA"/>
</dbReference>
<dbReference type="GO" id="GO:0003677">
    <property type="term" value="F:DNA binding"/>
    <property type="evidence" value="ECO:0007669"/>
    <property type="project" value="InterPro"/>
</dbReference>
<gene>
    <name evidence="4" type="ORF">KOR42_23710</name>
</gene>
<keyword evidence="5" id="KW-1185">Reference proteome</keyword>
<dbReference type="InterPro" id="IPR029063">
    <property type="entry name" value="SAM-dependent_MTases_sf"/>
</dbReference>
<dbReference type="InterPro" id="IPR002941">
    <property type="entry name" value="DNA_methylase_N4/N6"/>
</dbReference>
<protein>
    <submittedName>
        <fullName evidence="4">DNA methylase</fullName>
    </submittedName>
</protein>
<name>A0A5C5X7U1_9PLAN</name>
<accession>A0A5C5X7U1</accession>
<proteinExistence type="predicted"/>
<evidence type="ECO:0000313" key="5">
    <source>
        <dbReference type="Proteomes" id="UP000317243"/>
    </source>
</evidence>
<dbReference type="AlphaFoldDB" id="A0A5C5X7U1"/>
<dbReference type="Proteomes" id="UP000317243">
    <property type="component" value="Unassembled WGS sequence"/>
</dbReference>
<comment type="caution">
    <text evidence="4">The sequence shown here is derived from an EMBL/GenBank/DDBJ whole genome shotgun (WGS) entry which is preliminary data.</text>
</comment>
<evidence type="ECO:0000256" key="2">
    <source>
        <dbReference type="ARBA" id="ARBA00022679"/>
    </source>
</evidence>
<dbReference type="GO" id="GO:0032259">
    <property type="term" value="P:methylation"/>
    <property type="evidence" value="ECO:0007669"/>
    <property type="project" value="UniProtKB-KW"/>
</dbReference>
<feature type="domain" description="DNA methylase N-4/N-6" evidence="3">
    <location>
        <begin position="28"/>
        <end position="284"/>
    </location>
</feature>
<keyword evidence="1 4" id="KW-0489">Methyltransferase</keyword>
<reference evidence="4 5" key="1">
    <citation type="submission" date="2019-02" db="EMBL/GenBank/DDBJ databases">
        <title>Deep-cultivation of Planctomycetes and their phenomic and genomic characterization uncovers novel biology.</title>
        <authorList>
            <person name="Wiegand S."/>
            <person name="Jogler M."/>
            <person name="Boedeker C."/>
            <person name="Pinto D."/>
            <person name="Vollmers J."/>
            <person name="Rivas-Marin E."/>
            <person name="Kohn T."/>
            <person name="Peeters S.H."/>
            <person name="Heuer A."/>
            <person name="Rast P."/>
            <person name="Oberbeckmann S."/>
            <person name="Bunk B."/>
            <person name="Jeske O."/>
            <person name="Meyerdierks A."/>
            <person name="Storesund J.E."/>
            <person name="Kallscheuer N."/>
            <person name="Luecker S."/>
            <person name="Lage O.M."/>
            <person name="Pohl T."/>
            <person name="Merkel B.J."/>
            <person name="Hornburger P."/>
            <person name="Mueller R.-W."/>
            <person name="Bruemmer F."/>
            <person name="Labrenz M."/>
            <person name="Spormann A.M."/>
            <person name="Op Den Camp H."/>
            <person name="Overmann J."/>
            <person name="Amann R."/>
            <person name="Jetten M.S.M."/>
            <person name="Mascher T."/>
            <person name="Medema M.H."/>
            <person name="Devos D.P."/>
            <person name="Kaster A.-K."/>
            <person name="Ovreas L."/>
            <person name="Rohde M."/>
            <person name="Galperin M.Y."/>
            <person name="Jogler C."/>
        </authorList>
    </citation>
    <scope>NUCLEOTIDE SEQUENCE [LARGE SCALE GENOMIC DNA]</scope>
    <source>
        <strain evidence="4 5">KOR42</strain>
    </source>
</reference>
<dbReference type="Pfam" id="PF01555">
    <property type="entry name" value="N6_N4_Mtase"/>
    <property type="match status" value="1"/>
</dbReference>
<evidence type="ECO:0000256" key="1">
    <source>
        <dbReference type="ARBA" id="ARBA00022603"/>
    </source>
</evidence>
<evidence type="ECO:0000313" key="4">
    <source>
        <dbReference type="EMBL" id="TWT58984.1"/>
    </source>
</evidence>
<dbReference type="RefSeq" id="WP_146509743.1">
    <property type="nucleotide sequence ID" value="NZ_SIHI01000001.1"/>
</dbReference>
<sequence length="307" mass="34845">MPSSNEWSIHKGDCIPHMLGEMKPKSVDFSIYSPPFPSLYAYTSEDCDIGNTATVNEEAKIHLSFFFKGLKRVLKPGRVAICHCCQIPRMKRTGEVGMHDFRGMLIRLGERAGLVYEYDWSIGKNPQSQAIRTRSRELQFAGLESDRSGSRGTIQDYLIKFRAPGENRVPIRSKHEISRNDWINWAEGTWDWRDVIETDTLNTAAAKGGDDTRHICPLQLEVYRRCILLYTNPGELVFEPFGGIGSGGYVALGGESLKTCKRIENPRRYHCCEIKDEYIQQAKKNLETAIGQRERSKAQSLFAGVME</sequence>